<dbReference type="PANTHER" id="PTHR43244:SF1">
    <property type="entry name" value="5,10-METHYLENETETRAHYDROMETHANOPTERIN REDUCTASE"/>
    <property type="match status" value="1"/>
</dbReference>
<dbReference type="GO" id="GO:0016705">
    <property type="term" value="F:oxidoreductase activity, acting on paired donors, with incorporation or reduction of molecular oxygen"/>
    <property type="evidence" value="ECO:0007669"/>
    <property type="project" value="InterPro"/>
</dbReference>
<dbReference type="Pfam" id="PF00296">
    <property type="entry name" value="Bac_luciferase"/>
    <property type="match status" value="1"/>
</dbReference>
<evidence type="ECO:0000313" key="5">
    <source>
        <dbReference type="EMBL" id="RYU13735.1"/>
    </source>
</evidence>
<dbReference type="InterPro" id="IPR011251">
    <property type="entry name" value="Luciferase-like_dom"/>
</dbReference>
<evidence type="ECO:0000259" key="3">
    <source>
        <dbReference type="Pfam" id="PF00296"/>
    </source>
</evidence>
<evidence type="ECO:0000256" key="2">
    <source>
        <dbReference type="SAM" id="MobiDB-lite"/>
    </source>
</evidence>
<dbReference type="Pfam" id="PF01814">
    <property type="entry name" value="Hemerythrin"/>
    <property type="match status" value="1"/>
</dbReference>
<dbReference type="Proteomes" id="UP000291189">
    <property type="component" value="Unassembled WGS sequence"/>
</dbReference>
<comment type="caution">
    <text evidence="5">The sequence shown here is derived from an EMBL/GenBank/DDBJ whole genome shotgun (WGS) entry which is preliminary data.</text>
</comment>
<name>A0A4Q5J7U0_9ACTN</name>
<dbReference type="RefSeq" id="WP_129986215.1">
    <property type="nucleotide sequence ID" value="NZ_SDPU01000014.1"/>
</dbReference>
<evidence type="ECO:0000259" key="4">
    <source>
        <dbReference type="Pfam" id="PF01814"/>
    </source>
</evidence>
<dbReference type="OrthoDB" id="3682986at2"/>
<accession>A0A4Q5J7U0</accession>
<organism evidence="5 6">
    <name type="scientific">Nocardioides iriomotensis</name>
    <dbReference type="NCBI Taxonomy" id="715784"/>
    <lineage>
        <taxon>Bacteria</taxon>
        <taxon>Bacillati</taxon>
        <taxon>Actinomycetota</taxon>
        <taxon>Actinomycetes</taxon>
        <taxon>Propionibacteriales</taxon>
        <taxon>Nocardioidaceae</taxon>
        <taxon>Nocardioides</taxon>
    </lineage>
</organism>
<protein>
    <submittedName>
        <fullName evidence="5">LLM class flavin-dependent oxidoreductase</fullName>
    </submittedName>
</protein>
<keyword evidence="6" id="KW-1185">Reference proteome</keyword>
<evidence type="ECO:0000313" key="6">
    <source>
        <dbReference type="Proteomes" id="UP000291189"/>
    </source>
</evidence>
<sequence>MPDYGHEPRFGVFVTPTADAHDQVVRTAVTADVLGLDSVSIQDHPYQPAFLDTWTLLTHLAAHTERVHLFPNVANLPLRPPAVLARAAATLDILSNGRAELGLGAGAFWDAIAALGGPRRTAGEAVEALAEAVDVIRALWTPGRTPRLEGTHYSLEGAKSGPFPVHDLGIYLGAYKPRMLRLTGRVADGWLPSSGYLPPADLAAANKVIDEAALAAGRDPADVVRLYNLSPDFARTTEAWVEQLAELALEEGMSHFVLAVDLGDDRALRAFAEEIAPAVRELVEAERLLPGTRSPEPVGAAPAPGAQATSSGTVLGVTPTPPPERLLSDGLPWDETTRPRVAAPADATYDDSGRQQSRHLIDVHDHLRAELAQLRDLIDQVAQGQLGVGAARTAINQMTMRQNSWTLGTYCESYCRVVTTHHTLEDVSMFPRLRRLEPRIAPVVERLQEEHHAIHDVLEQVDRALVAMVGDPDQDVSGVRRAVDLLTDTLLSHLAYEEEQLVDPLARHGLQ</sequence>
<dbReference type="PANTHER" id="PTHR43244">
    <property type="match status" value="1"/>
</dbReference>
<dbReference type="InterPro" id="IPR012312">
    <property type="entry name" value="Hemerythrin-like"/>
</dbReference>
<dbReference type="AlphaFoldDB" id="A0A4Q5J7U0"/>
<dbReference type="Gene3D" id="1.20.120.520">
    <property type="entry name" value="nmb1532 protein domain like"/>
    <property type="match status" value="1"/>
</dbReference>
<keyword evidence="1" id="KW-0560">Oxidoreductase</keyword>
<feature type="region of interest" description="Disordered" evidence="2">
    <location>
        <begin position="291"/>
        <end position="336"/>
    </location>
</feature>
<proteinExistence type="predicted"/>
<dbReference type="EMBL" id="SDPU01000014">
    <property type="protein sequence ID" value="RYU13735.1"/>
    <property type="molecule type" value="Genomic_DNA"/>
</dbReference>
<evidence type="ECO:0000256" key="1">
    <source>
        <dbReference type="ARBA" id="ARBA00023002"/>
    </source>
</evidence>
<dbReference type="InterPro" id="IPR050564">
    <property type="entry name" value="F420-G6PD/mer"/>
</dbReference>
<dbReference type="CDD" id="cd12108">
    <property type="entry name" value="Hr-like"/>
    <property type="match status" value="1"/>
</dbReference>
<feature type="domain" description="Hemerythrin-like" evidence="4">
    <location>
        <begin position="359"/>
        <end position="502"/>
    </location>
</feature>
<feature type="compositionally biased region" description="Low complexity" evidence="2">
    <location>
        <begin position="294"/>
        <end position="312"/>
    </location>
</feature>
<reference evidence="5 6" key="1">
    <citation type="submission" date="2019-01" db="EMBL/GenBank/DDBJ databases">
        <title>Nocardioides guangzhouensis sp. nov., an actinobacterium isolated from soil.</title>
        <authorList>
            <person name="Fu Y."/>
            <person name="Cai Y."/>
            <person name="Lin Z."/>
            <person name="Chen P."/>
        </authorList>
    </citation>
    <scope>NUCLEOTIDE SEQUENCE [LARGE SCALE GENOMIC DNA]</scope>
    <source>
        <strain evidence="5 6">NBRC 105384</strain>
    </source>
</reference>
<feature type="domain" description="Luciferase-like" evidence="3">
    <location>
        <begin position="13"/>
        <end position="248"/>
    </location>
</feature>
<dbReference type="Gene3D" id="3.20.20.30">
    <property type="entry name" value="Luciferase-like domain"/>
    <property type="match status" value="1"/>
</dbReference>
<dbReference type="SUPFAM" id="SSF51679">
    <property type="entry name" value="Bacterial luciferase-like"/>
    <property type="match status" value="1"/>
</dbReference>
<gene>
    <name evidence="5" type="ORF">ETU37_05715</name>
</gene>
<dbReference type="InterPro" id="IPR036661">
    <property type="entry name" value="Luciferase-like_sf"/>
</dbReference>